<dbReference type="Proteomes" id="UP000479293">
    <property type="component" value="Unassembled WGS sequence"/>
</dbReference>
<feature type="transmembrane region" description="Helical" evidence="2">
    <location>
        <begin position="47"/>
        <end position="65"/>
    </location>
</feature>
<keyword evidence="4" id="KW-0808">Transferase</keyword>
<keyword evidence="2" id="KW-1133">Transmembrane helix</keyword>
<dbReference type="GO" id="GO:0016020">
    <property type="term" value="C:membrane"/>
    <property type="evidence" value="ECO:0007669"/>
    <property type="project" value="InterPro"/>
</dbReference>
<feature type="transmembrane region" description="Helical" evidence="2">
    <location>
        <begin position="10"/>
        <end position="27"/>
    </location>
</feature>
<keyword evidence="1" id="KW-0175">Coiled coil</keyword>
<organism evidence="4 5">
    <name type="scientific">Salmonirosea aquatica</name>
    <dbReference type="NCBI Taxonomy" id="2654236"/>
    <lineage>
        <taxon>Bacteria</taxon>
        <taxon>Pseudomonadati</taxon>
        <taxon>Bacteroidota</taxon>
        <taxon>Cytophagia</taxon>
        <taxon>Cytophagales</taxon>
        <taxon>Spirosomataceae</taxon>
        <taxon>Salmonirosea</taxon>
    </lineage>
</organism>
<dbReference type="SUPFAM" id="SSF55874">
    <property type="entry name" value="ATPase domain of HSP90 chaperone/DNA topoisomerase II/histidine kinase"/>
    <property type="match status" value="1"/>
</dbReference>
<protein>
    <submittedName>
        <fullName evidence="4">Sensor histidine kinase</fullName>
    </submittedName>
</protein>
<dbReference type="GO" id="GO:0000155">
    <property type="term" value="F:phosphorelay sensor kinase activity"/>
    <property type="evidence" value="ECO:0007669"/>
    <property type="project" value="InterPro"/>
</dbReference>
<accession>A0A7C9FPP0</accession>
<evidence type="ECO:0000259" key="3">
    <source>
        <dbReference type="Pfam" id="PF06580"/>
    </source>
</evidence>
<dbReference type="PANTHER" id="PTHR34220">
    <property type="entry name" value="SENSOR HISTIDINE KINASE YPDA"/>
    <property type="match status" value="1"/>
</dbReference>
<gene>
    <name evidence="4" type="ORF">GBK04_17700</name>
</gene>
<evidence type="ECO:0000313" key="5">
    <source>
        <dbReference type="Proteomes" id="UP000479293"/>
    </source>
</evidence>
<dbReference type="Pfam" id="PF06580">
    <property type="entry name" value="His_kinase"/>
    <property type="match status" value="1"/>
</dbReference>
<keyword evidence="2" id="KW-0812">Transmembrane</keyword>
<feature type="coiled-coil region" evidence="1">
    <location>
        <begin position="145"/>
        <end position="172"/>
    </location>
</feature>
<keyword evidence="2" id="KW-0472">Membrane</keyword>
<proteinExistence type="predicted"/>
<dbReference type="EMBL" id="WHLY01000002">
    <property type="protein sequence ID" value="MPR35131.1"/>
    <property type="molecule type" value="Genomic_DNA"/>
</dbReference>
<name>A0A7C9FPP0_9BACT</name>
<dbReference type="InterPro" id="IPR010559">
    <property type="entry name" value="Sig_transdc_His_kin_internal"/>
</dbReference>
<keyword evidence="5" id="KW-1185">Reference proteome</keyword>
<evidence type="ECO:0000256" key="2">
    <source>
        <dbReference type="SAM" id="Phobius"/>
    </source>
</evidence>
<dbReference type="InterPro" id="IPR036890">
    <property type="entry name" value="HATPase_C_sf"/>
</dbReference>
<dbReference type="Gene3D" id="3.30.565.10">
    <property type="entry name" value="Histidine kinase-like ATPase, C-terminal domain"/>
    <property type="match status" value="1"/>
</dbReference>
<dbReference type="InterPro" id="IPR050640">
    <property type="entry name" value="Bact_2-comp_sensor_kinase"/>
</dbReference>
<dbReference type="AlphaFoldDB" id="A0A7C9FPP0"/>
<feature type="domain" description="Signal transduction histidine kinase internal region" evidence="3">
    <location>
        <begin position="164"/>
        <end position="241"/>
    </location>
</feature>
<comment type="caution">
    <text evidence="4">The sequence shown here is derived from an EMBL/GenBank/DDBJ whole genome shotgun (WGS) entry which is preliminary data.</text>
</comment>
<sequence>MMQWILKYKLYHIPFWVAYHLMWLLINTDGLHNSWHYLFGGEVPVKFLGYIIFQAAGAYFNLYFLIPRFLSEGRYGLYFIGVVLTILICTALITSGYYLNAYLSDLTFQELFGRPPSDFLYIFSRMCLPSTAASMTLAMSVKLAKNWLQTEREKLTLQKENLETELKYLKSQINPHFLFNTINSIYVLIHKDADLASESLASFSDMLRYQLYECNDSYILLRKELNFLEDFIKLESLRLYDDQTELAFDLSQQVSEHLRVAPFILLPFVENAFKHVSRDKIRANFIHMQLSVCDKNQLHLRLENSKEKGSGNESSGIGLANVKRRLELIYPGKHDLEIRDKNDIFKIELKLDLG</sequence>
<keyword evidence="4" id="KW-0418">Kinase</keyword>
<evidence type="ECO:0000256" key="1">
    <source>
        <dbReference type="SAM" id="Coils"/>
    </source>
</evidence>
<dbReference type="PANTHER" id="PTHR34220:SF7">
    <property type="entry name" value="SENSOR HISTIDINE KINASE YPDA"/>
    <property type="match status" value="1"/>
</dbReference>
<evidence type="ECO:0000313" key="4">
    <source>
        <dbReference type="EMBL" id="MPR35131.1"/>
    </source>
</evidence>
<reference evidence="4 5" key="1">
    <citation type="submission" date="2019-10" db="EMBL/GenBank/DDBJ databases">
        <title>Draft Genome Sequence of Cytophagaceae sp. SJW1-29.</title>
        <authorList>
            <person name="Choi A."/>
        </authorList>
    </citation>
    <scope>NUCLEOTIDE SEQUENCE [LARGE SCALE GENOMIC DNA]</scope>
    <source>
        <strain evidence="4 5">SJW1-29</strain>
    </source>
</reference>
<feature type="transmembrane region" description="Helical" evidence="2">
    <location>
        <begin position="77"/>
        <end position="99"/>
    </location>
</feature>